<name>S3DZ54_9GAMM</name>
<dbReference type="eggNOG" id="COG1226">
    <property type="taxonomic scope" value="Bacteria"/>
</dbReference>
<evidence type="ECO:0000256" key="3">
    <source>
        <dbReference type="ARBA" id="ARBA00022448"/>
    </source>
</evidence>
<organism evidence="13 14">
    <name type="scientific">Candidatus Photodesmus katoptron Akat1</name>
    <dbReference type="NCBI Taxonomy" id="1236703"/>
    <lineage>
        <taxon>Bacteria</taxon>
        <taxon>Pseudomonadati</taxon>
        <taxon>Pseudomonadota</taxon>
        <taxon>Gammaproteobacteria</taxon>
        <taxon>Vibrionales</taxon>
        <taxon>Vibrionaceae</taxon>
        <taxon>Candidatus Photodesmus</taxon>
    </lineage>
</organism>
<dbReference type="RefSeq" id="WP_016503839.1">
    <property type="nucleotide sequence ID" value="NZ_AMSD01000002.1"/>
</dbReference>
<accession>S3DZ54</accession>
<feature type="transmembrane region" description="Helical" evidence="11">
    <location>
        <begin position="6"/>
        <end position="26"/>
    </location>
</feature>
<dbReference type="PANTHER" id="PTHR46157:SF4">
    <property type="entry name" value="K(+) EFFLUX ANTIPORTER 3, CHLOROPLASTIC"/>
    <property type="match status" value="1"/>
</dbReference>
<dbReference type="eggNOG" id="COG0475">
    <property type="taxonomic scope" value="Bacteria"/>
</dbReference>
<evidence type="ECO:0000259" key="12">
    <source>
        <dbReference type="PROSITE" id="PS51201"/>
    </source>
</evidence>
<keyword evidence="3" id="KW-0813">Transport</keyword>
<feature type="transmembrane region" description="Helical" evidence="11">
    <location>
        <begin position="148"/>
        <end position="170"/>
    </location>
</feature>
<dbReference type="Pfam" id="PF00999">
    <property type="entry name" value="Na_H_Exchanger"/>
    <property type="match status" value="1"/>
</dbReference>
<evidence type="ECO:0000256" key="11">
    <source>
        <dbReference type="SAM" id="Phobius"/>
    </source>
</evidence>
<feature type="transmembrane region" description="Helical" evidence="11">
    <location>
        <begin position="116"/>
        <end position="136"/>
    </location>
</feature>
<evidence type="ECO:0000256" key="7">
    <source>
        <dbReference type="ARBA" id="ARBA00022958"/>
    </source>
</evidence>
<evidence type="ECO:0000256" key="10">
    <source>
        <dbReference type="ARBA" id="ARBA00023136"/>
    </source>
</evidence>
<dbReference type="InterPro" id="IPR036291">
    <property type="entry name" value="NAD(P)-bd_dom_sf"/>
</dbReference>
<dbReference type="STRING" id="28176.CF66_7081"/>
<dbReference type="GO" id="GO:0012505">
    <property type="term" value="C:endomembrane system"/>
    <property type="evidence" value="ECO:0007669"/>
    <property type="project" value="UniProtKB-SubCell"/>
</dbReference>
<dbReference type="GO" id="GO:0005886">
    <property type="term" value="C:plasma membrane"/>
    <property type="evidence" value="ECO:0007669"/>
    <property type="project" value="TreeGrafter"/>
</dbReference>
<dbReference type="PANTHER" id="PTHR46157">
    <property type="entry name" value="K(+) EFFLUX ANTIPORTER 3, CHLOROPLASTIC"/>
    <property type="match status" value="1"/>
</dbReference>
<dbReference type="NCBIfam" id="TIGR00932">
    <property type="entry name" value="2a37"/>
    <property type="match status" value="1"/>
</dbReference>
<comment type="subcellular location">
    <subcellularLocation>
        <location evidence="1">Endomembrane system</location>
        <topology evidence="1">Multi-pass membrane protein</topology>
    </subcellularLocation>
</comment>
<evidence type="ECO:0000256" key="6">
    <source>
        <dbReference type="ARBA" id="ARBA00022692"/>
    </source>
</evidence>
<keyword evidence="7" id="KW-0630">Potassium</keyword>
<feature type="transmembrane region" description="Helical" evidence="11">
    <location>
        <begin position="212"/>
        <end position="231"/>
    </location>
</feature>
<feature type="domain" description="RCK N-terminal" evidence="12">
    <location>
        <begin position="401"/>
        <end position="522"/>
    </location>
</feature>
<feature type="transmembrane region" description="Helical" evidence="11">
    <location>
        <begin position="57"/>
        <end position="76"/>
    </location>
</feature>
<protein>
    <submittedName>
        <fullName evidence="13">Glutathione-regulated potassium-efflux system protein KefB</fullName>
    </submittedName>
</protein>
<feature type="transmembrane region" description="Helical" evidence="11">
    <location>
        <begin position="268"/>
        <end position="287"/>
    </location>
</feature>
<reference evidence="13 14" key="1">
    <citation type="journal article" date="2014" name="Environ. Microbiol.">
        <title>Genomic signatures of obligate host dependence in the luminous bacterial symbiont of a vertebrate.</title>
        <authorList>
            <person name="Hendry T.A."/>
            <person name="de Wet J.R."/>
            <person name="Dunlap P.V."/>
        </authorList>
    </citation>
    <scope>NUCLEOTIDE SEQUENCE [LARGE SCALE GENOMIC DNA]</scope>
    <source>
        <strain evidence="13 14">Akat1</strain>
    </source>
</reference>
<keyword evidence="5" id="KW-0633">Potassium transport</keyword>
<dbReference type="EMBL" id="AMSD01000002">
    <property type="protein sequence ID" value="EPE37206.1"/>
    <property type="molecule type" value="Genomic_DNA"/>
</dbReference>
<dbReference type="InterPro" id="IPR003148">
    <property type="entry name" value="RCK_N"/>
</dbReference>
<dbReference type="FunFam" id="3.40.50.720:FF:000036">
    <property type="entry name" value="Glutathione-regulated potassium-efflux system protein KefB"/>
    <property type="match status" value="1"/>
</dbReference>
<feature type="transmembrane region" description="Helical" evidence="11">
    <location>
        <begin position="355"/>
        <end position="374"/>
    </location>
</feature>
<dbReference type="AlphaFoldDB" id="S3DZ54"/>
<feature type="transmembrane region" description="Helical" evidence="11">
    <location>
        <begin position="88"/>
        <end position="110"/>
    </location>
</feature>
<evidence type="ECO:0000256" key="2">
    <source>
        <dbReference type="ARBA" id="ARBA00005551"/>
    </source>
</evidence>
<evidence type="ECO:0000256" key="8">
    <source>
        <dbReference type="ARBA" id="ARBA00022989"/>
    </source>
</evidence>
<keyword evidence="6 11" id="KW-0812">Transmembrane</keyword>
<evidence type="ECO:0000313" key="14">
    <source>
        <dbReference type="Proteomes" id="UP000053688"/>
    </source>
</evidence>
<evidence type="ECO:0000256" key="4">
    <source>
        <dbReference type="ARBA" id="ARBA00022449"/>
    </source>
</evidence>
<comment type="caution">
    <text evidence="13">The sequence shown here is derived from an EMBL/GenBank/DDBJ whole genome shotgun (WGS) entry which is preliminary data.</text>
</comment>
<dbReference type="Pfam" id="PF02254">
    <property type="entry name" value="TrkA_N"/>
    <property type="match status" value="1"/>
</dbReference>
<dbReference type="Gene3D" id="3.40.50.720">
    <property type="entry name" value="NAD(P)-binding Rossmann-like Domain"/>
    <property type="match status" value="1"/>
</dbReference>
<dbReference type="Gene3D" id="1.20.1530.20">
    <property type="match status" value="1"/>
</dbReference>
<feature type="transmembrane region" description="Helical" evidence="11">
    <location>
        <begin position="33"/>
        <end position="51"/>
    </location>
</feature>
<keyword evidence="8 11" id="KW-1133">Transmembrane helix</keyword>
<feature type="transmembrane region" description="Helical" evidence="11">
    <location>
        <begin position="182"/>
        <end position="200"/>
    </location>
</feature>
<dbReference type="SUPFAM" id="SSF51735">
    <property type="entry name" value="NAD(P)-binding Rossmann-fold domains"/>
    <property type="match status" value="1"/>
</dbReference>
<dbReference type="GO" id="GO:1902600">
    <property type="term" value="P:proton transmembrane transport"/>
    <property type="evidence" value="ECO:0007669"/>
    <property type="project" value="InterPro"/>
</dbReference>
<dbReference type="GO" id="GO:0006813">
    <property type="term" value="P:potassium ion transport"/>
    <property type="evidence" value="ECO:0007669"/>
    <property type="project" value="UniProtKB-KW"/>
</dbReference>
<dbReference type="PATRIC" id="fig|1236703.3.peg.509"/>
<evidence type="ECO:0000256" key="1">
    <source>
        <dbReference type="ARBA" id="ARBA00004127"/>
    </source>
</evidence>
<keyword evidence="9" id="KW-0406">Ion transport</keyword>
<dbReference type="Proteomes" id="UP000053688">
    <property type="component" value="Unassembled WGS sequence"/>
</dbReference>
<keyword evidence="10 11" id="KW-0472">Membrane</keyword>
<evidence type="ECO:0000313" key="13">
    <source>
        <dbReference type="EMBL" id="EPE37206.1"/>
    </source>
</evidence>
<keyword evidence="4" id="KW-0050">Antiport</keyword>
<dbReference type="InterPro" id="IPR038770">
    <property type="entry name" value="Na+/solute_symporter_sf"/>
</dbReference>
<gene>
    <name evidence="13" type="ORF">O1U_0504</name>
</gene>
<dbReference type="InterPro" id="IPR004771">
    <property type="entry name" value="K/H_exchanger"/>
</dbReference>
<dbReference type="PROSITE" id="PS51201">
    <property type="entry name" value="RCK_N"/>
    <property type="match status" value="1"/>
</dbReference>
<evidence type="ECO:0000256" key="5">
    <source>
        <dbReference type="ARBA" id="ARBA00022538"/>
    </source>
</evidence>
<proteinExistence type="inferred from homology"/>
<dbReference type="GO" id="GO:0015297">
    <property type="term" value="F:antiporter activity"/>
    <property type="evidence" value="ECO:0007669"/>
    <property type="project" value="UniProtKB-KW"/>
</dbReference>
<dbReference type="GO" id="GO:0008324">
    <property type="term" value="F:monoatomic cation transmembrane transporter activity"/>
    <property type="evidence" value="ECO:0007669"/>
    <property type="project" value="InterPro"/>
</dbReference>
<evidence type="ECO:0000256" key="9">
    <source>
        <dbReference type="ARBA" id="ARBA00023065"/>
    </source>
</evidence>
<feature type="transmembrane region" description="Helical" evidence="11">
    <location>
        <begin position="293"/>
        <end position="312"/>
    </location>
</feature>
<sequence>MVLENDFLQSCLIFLISAVIAVPLMHRIGLGSIVGYLLAGIIIGPYGFGLIDDVKAILNFSEFGVVLLLFLIGLELNPTKLWQIKGSILGFGGTQVIFTTVLISIIVYCIGVNLNTSLVIGMGLTLSSTAMVLRVLEEQKLIDKEEGRAGLAVLLFQDIAVIPMLALLPVLAGNITWNWLDALWKLSAIPALLVSGHYILKPLFKYVAINDISELFTIASLLLVIGISVVMEMLGLSMVFGAFLAGLLLADSEYRYELEVAIEPFKGLLLGLFFISIGMIINLGLLILEPIKIITAVLALVLIKSCILYLLAQLFVKSNKLRRTISVILSQSGEFAFVIFASAQKQGLLKEEFSSFLLLVVSLSMVTTPILLLVQMKWFSSIFSDKNKSKDLILDVVNNTAPQVIIVGFSRFGQILAQMMRVKQIKMTVLENDVNQINFLRRYGYNALYGDATQLKSLYAAGADKATIIIICTDISNKIVKIIALCNRYFPKLKILARSRSYLEEHQLLVHGIKNYSSEVVFGATDLGRQVLIALGMRSCQAKQAEEDFRKINSIVLEKLFSQYNENQLNGLEEQELSKKLEELFSFKIKNFC</sequence>
<keyword evidence="14" id="KW-1185">Reference proteome</keyword>
<dbReference type="InterPro" id="IPR006153">
    <property type="entry name" value="Cation/H_exchanger_TM"/>
</dbReference>
<comment type="similarity">
    <text evidence="2">Belongs to the monovalent cation:proton antiporter 2 (CPA2) transporter (TC 2.A.37) family.</text>
</comment>